<name>A0A7H9B4I9_ZYGMR</name>
<dbReference type="Pfam" id="PF03915">
    <property type="entry name" value="AIP3"/>
    <property type="match status" value="1"/>
</dbReference>
<dbReference type="GO" id="GO:0005737">
    <property type="term" value="C:cytoplasm"/>
    <property type="evidence" value="ECO:0007669"/>
    <property type="project" value="TreeGrafter"/>
</dbReference>
<dbReference type="GO" id="GO:0005519">
    <property type="term" value="F:cytoskeletal regulatory protein binding"/>
    <property type="evidence" value="ECO:0007669"/>
    <property type="project" value="InterPro"/>
</dbReference>
<dbReference type="SMART" id="SM00806">
    <property type="entry name" value="AIP3"/>
    <property type="match status" value="1"/>
</dbReference>
<gene>
    <name evidence="4" type="ORF">HG535_0E03700</name>
</gene>
<keyword evidence="5" id="KW-1185">Reference proteome</keyword>
<reference evidence="4 5" key="1">
    <citation type="submission" date="2020-07" db="EMBL/GenBank/DDBJ databases">
        <title>The yeast mating-type switching endonuclease HO is a domesticated member of an unorthodox homing genetic element family.</title>
        <authorList>
            <person name="Coughlan A.Y."/>
            <person name="Lombardi L."/>
            <person name="Braun-Galleani S."/>
            <person name="Martos A.R."/>
            <person name="Galeote V."/>
            <person name="Bigey F."/>
            <person name="Dequin S."/>
            <person name="Byrne K.P."/>
            <person name="Wolfe K.H."/>
        </authorList>
    </citation>
    <scope>NUCLEOTIDE SEQUENCE [LARGE SCALE GENOMIC DNA]</scope>
    <source>
        <strain evidence="4 5">NRRL Y-6702</strain>
    </source>
</reference>
<proteinExistence type="predicted"/>
<dbReference type="PANTHER" id="PTHR22741">
    <property type="entry name" value="P140CAP/SNIP-RELATED"/>
    <property type="match status" value="1"/>
</dbReference>
<dbReference type="KEGG" id="zmk:HG535_0E03700"/>
<dbReference type="InterPro" id="IPR051825">
    <property type="entry name" value="SRCIN1"/>
</dbReference>
<keyword evidence="1" id="KW-0175">Coiled coil</keyword>
<organism evidence="4 5">
    <name type="scientific">Zygotorulaspora mrakii</name>
    <name type="common">Zygosaccharomyces mrakii</name>
    <dbReference type="NCBI Taxonomy" id="42260"/>
    <lineage>
        <taxon>Eukaryota</taxon>
        <taxon>Fungi</taxon>
        <taxon>Dikarya</taxon>
        <taxon>Ascomycota</taxon>
        <taxon>Saccharomycotina</taxon>
        <taxon>Saccharomycetes</taxon>
        <taxon>Saccharomycetales</taxon>
        <taxon>Saccharomycetaceae</taxon>
        <taxon>Zygotorulaspora</taxon>
    </lineage>
</organism>
<dbReference type="InterPro" id="IPR022782">
    <property type="entry name" value="AIP3-like_C"/>
</dbReference>
<dbReference type="GeneID" id="59237028"/>
<evidence type="ECO:0000313" key="4">
    <source>
        <dbReference type="EMBL" id="QLG73286.1"/>
    </source>
</evidence>
<feature type="compositionally biased region" description="Polar residues" evidence="2">
    <location>
        <begin position="291"/>
        <end position="312"/>
    </location>
</feature>
<feature type="region of interest" description="Disordered" evidence="2">
    <location>
        <begin position="725"/>
        <end position="744"/>
    </location>
</feature>
<feature type="region of interest" description="Disordered" evidence="2">
    <location>
        <begin position="191"/>
        <end position="220"/>
    </location>
</feature>
<dbReference type="PANTHER" id="PTHR22741:SF10">
    <property type="entry name" value="COILED-COIL DOMAIN-CONTAINING PROTEIN CG32809"/>
    <property type="match status" value="1"/>
</dbReference>
<dbReference type="OrthoDB" id="783096at2759"/>
<protein>
    <recommendedName>
        <fullName evidence="3">Actin interacting protein 3 C-terminal domain-containing protein</fullName>
    </recommendedName>
</protein>
<dbReference type="InterPro" id="IPR005613">
    <property type="entry name" value="AIP3_C"/>
</dbReference>
<dbReference type="GO" id="GO:0051286">
    <property type="term" value="C:cell tip"/>
    <property type="evidence" value="ECO:0007669"/>
    <property type="project" value="TreeGrafter"/>
</dbReference>
<dbReference type="AlphaFoldDB" id="A0A7H9B4I9"/>
<evidence type="ECO:0000313" key="5">
    <source>
        <dbReference type="Proteomes" id="UP000509704"/>
    </source>
</evidence>
<sequence length="744" mass="82902">MSNAQEGSAPSNGLLNGSSQRRPSSGSSKSAASSVETTITKLLMSTKQLLQTLTQWSRRSVNEKMVSDAYVQLGNDFKVVSKVFSHCGVDVSDLGDVPMDLRRVLEAALREKPSDDNLNKYLPTIREIIVTLLDKLKVKQALLKSIKQDQMMRKSQHQQRPSVVSSLSLSSVSSPIVKVATETAIPSQKPVTPSFAAVDNNSGVQNEPKERFLSPNPQNQVRTLSEDEALSQLKKSSNLQRRASKRFSAYHMAKLTNQSTTEAAAAAALASGPSLSASIPTSIPLSVATAQGFSRNDSRSPGSNKEIASTKFSDPKESSEVTAYTLFLKMNGRVKKCIVAKPLNINVLRLLFVEKFAYSPGKNSFPHMYMKDPAYSVYYELDDQGINEVCSGSIIELREKGGNNPMTDFSGIIEAFKKEVSKSQEDILNHISLLNDKCQKFQLPSTFEKQSQVSSESNSKPFNVVEVKQELSKLRQVQNENKKLVNSTLATVLAKLSEFRNASLESPNSCSKTYIEKSQNKLSEVSDGLLSRVDDLQDLVEILRKDVANRGARPSKKKLQSLLKELTSAQDGVKKMEEYIGTEKPRWKAIWEKELDKVCEEQQFLTLQEDLAIDLAEDVGKALETFSLVNLCCVEQEKNPERGKSNPILPIPRPGELKVAREQLLMDVQSLHPDHEGRKEALAKAEKLWEKERKYRDNDEFEDELETFVGNASFKRSGGVEEVERLRQEKDKENLRANFGPPIF</sequence>
<feature type="compositionally biased region" description="Polar residues" evidence="2">
    <location>
        <begin position="1"/>
        <end position="16"/>
    </location>
</feature>
<dbReference type="RefSeq" id="XP_037145013.1">
    <property type="nucleotide sequence ID" value="XM_037289118.1"/>
</dbReference>
<evidence type="ECO:0000259" key="3">
    <source>
        <dbReference type="SMART" id="SM00806"/>
    </source>
</evidence>
<dbReference type="Proteomes" id="UP000509704">
    <property type="component" value="Chromosome 5"/>
</dbReference>
<feature type="region of interest" description="Disordered" evidence="2">
    <location>
        <begin position="1"/>
        <end position="33"/>
    </location>
</feature>
<accession>A0A7H9B4I9</accession>
<feature type="compositionally biased region" description="Basic and acidic residues" evidence="2">
    <location>
        <begin position="725"/>
        <end position="735"/>
    </location>
</feature>
<dbReference type="EMBL" id="CP058608">
    <property type="protein sequence ID" value="QLG73286.1"/>
    <property type="molecule type" value="Genomic_DNA"/>
</dbReference>
<dbReference type="InterPro" id="IPR056279">
    <property type="entry name" value="Aip3p_Bud6_N"/>
</dbReference>
<dbReference type="Gene3D" id="1.20.58.1540">
    <property type="entry name" value="Actin interacting protein 3, C-terminal domain"/>
    <property type="match status" value="1"/>
</dbReference>
<evidence type="ECO:0000256" key="1">
    <source>
        <dbReference type="ARBA" id="ARBA00023054"/>
    </source>
</evidence>
<feature type="domain" description="Actin interacting protein 3 C-terminal" evidence="3">
    <location>
        <begin position="327"/>
        <end position="732"/>
    </location>
</feature>
<feature type="region of interest" description="Disordered" evidence="2">
    <location>
        <begin position="291"/>
        <end position="314"/>
    </location>
</feature>
<dbReference type="Pfam" id="PF23153">
    <property type="entry name" value="Aip3p_Bud6_N"/>
    <property type="match status" value="1"/>
</dbReference>
<evidence type="ECO:0000256" key="2">
    <source>
        <dbReference type="SAM" id="MobiDB-lite"/>
    </source>
</evidence>
<dbReference type="GO" id="GO:0030010">
    <property type="term" value="P:establishment of cell polarity"/>
    <property type="evidence" value="ECO:0007669"/>
    <property type="project" value="TreeGrafter"/>
</dbReference>
<feature type="compositionally biased region" description="Low complexity" evidence="2">
    <location>
        <begin position="17"/>
        <end position="33"/>
    </location>
</feature>